<proteinExistence type="predicted"/>
<dbReference type="CDD" id="cd11524">
    <property type="entry name" value="SYLF"/>
    <property type="match status" value="1"/>
</dbReference>
<organism evidence="2 3">
    <name type="scientific">Stachybotrys elegans</name>
    <dbReference type="NCBI Taxonomy" id="80388"/>
    <lineage>
        <taxon>Eukaryota</taxon>
        <taxon>Fungi</taxon>
        <taxon>Dikarya</taxon>
        <taxon>Ascomycota</taxon>
        <taxon>Pezizomycotina</taxon>
        <taxon>Sordariomycetes</taxon>
        <taxon>Hypocreomycetidae</taxon>
        <taxon>Hypocreales</taxon>
        <taxon>Stachybotryaceae</taxon>
        <taxon>Stachybotrys</taxon>
    </lineage>
</organism>
<evidence type="ECO:0000313" key="3">
    <source>
        <dbReference type="Proteomes" id="UP000813444"/>
    </source>
</evidence>
<dbReference type="EMBL" id="JAGPNK010000011">
    <property type="protein sequence ID" value="KAH7311544.1"/>
    <property type="molecule type" value="Genomic_DNA"/>
</dbReference>
<sequence length="202" mass="21302">MGGYKGTELEKDCDKATKIIQAFIEHGKISQQVIQNARGIAVFTGFRAGMYFAGSGGSGVVLARLADGTWSPPSAFSVRSGGVGLVYGVDFYDCVCVLNTPEAVEAYTNPELELGGSVSLAAGPIGGNVGGAKDVKPVWTYTRSKGIYGGLTVDGTVIKEKASENAEFYGPGFSTAQILHGEVKLQEGEKWLAVRRLLDTLQ</sequence>
<dbReference type="AlphaFoldDB" id="A0A8K0WN61"/>
<accession>A0A8K0WN61</accession>
<comment type="caution">
    <text evidence="2">The sequence shown here is derived from an EMBL/GenBank/DDBJ whole genome shotgun (WGS) entry which is preliminary data.</text>
</comment>
<dbReference type="OrthoDB" id="10255128at2759"/>
<evidence type="ECO:0000313" key="2">
    <source>
        <dbReference type="EMBL" id="KAH7311544.1"/>
    </source>
</evidence>
<dbReference type="PANTHER" id="PTHR15629:SF8">
    <property type="entry name" value="DUF500 DOMAIN PROTEIN (AFU_ORTHOLOGUE AFUA_5G07310)"/>
    <property type="match status" value="1"/>
</dbReference>
<reference evidence="2" key="1">
    <citation type="journal article" date="2021" name="Nat. Commun.">
        <title>Genetic determinants of endophytism in the Arabidopsis root mycobiome.</title>
        <authorList>
            <person name="Mesny F."/>
            <person name="Miyauchi S."/>
            <person name="Thiergart T."/>
            <person name="Pickel B."/>
            <person name="Atanasova L."/>
            <person name="Karlsson M."/>
            <person name="Huettel B."/>
            <person name="Barry K.W."/>
            <person name="Haridas S."/>
            <person name="Chen C."/>
            <person name="Bauer D."/>
            <person name="Andreopoulos W."/>
            <person name="Pangilinan J."/>
            <person name="LaButti K."/>
            <person name="Riley R."/>
            <person name="Lipzen A."/>
            <person name="Clum A."/>
            <person name="Drula E."/>
            <person name="Henrissat B."/>
            <person name="Kohler A."/>
            <person name="Grigoriev I.V."/>
            <person name="Martin F.M."/>
            <person name="Hacquard S."/>
        </authorList>
    </citation>
    <scope>NUCLEOTIDE SEQUENCE</scope>
    <source>
        <strain evidence="2">MPI-CAGE-CH-0235</strain>
    </source>
</reference>
<evidence type="ECO:0000259" key="1">
    <source>
        <dbReference type="Pfam" id="PF04366"/>
    </source>
</evidence>
<dbReference type="PANTHER" id="PTHR15629">
    <property type="entry name" value="SH3YL1 PROTEIN"/>
    <property type="match status" value="1"/>
</dbReference>
<dbReference type="InterPro" id="IPR051702">
    <property type="entry name" value="SH3_domain_YSC84-like"/>
</dbReference>
<name>A0A8K0WN61_9HYPO</name>
<keyword evidence="3" id="KW-1185">Reference proteome</keyword>
<gene>
    <name evidence="2" type="ORF">B0I35DRAFT_411727</name>
</gene>
<dbReference type="GO" id="GO:0035091">
    <property type="term" value="F:phosphatidylinositol binding"/>
    <property type="evidence" value="ECO:0007669"/>
    <property type="project" value="TreeGrafter"/>
</dbReference>
<dbReference type="InterPro" id="IPR007461">
    <property type="entry name" value="Ysc84_actin-binding"/>
</dbReference>
<feature type="domain" description="Ysc84 actin-binding" evidence="1">
    <location>
        <begin position="80"/>
        <end position="201"/>
    </location>
</feature>
<dbReference type="Pfam" id="PF04366">
    <property type="entry name" value="Ysc84"/>
    <property type="match status" value="1"/>
</dbReference>
<protein>
    <recommendedName>
        <fullName evidence="1">Ysc84 actin-binding domain-containing protein</fullName>
    </recommendedName>
</protein>
<dbReference type="Proteomes" id="UP000813444">
    <property type="component" value="Unassembled WGS sequence"/>
</dbReference>